<dbReference type="EMBL" id="BAABME010003190">
    <property type="protein sequence ID" value="GAA0157812.1"/>
    <property type="molecule type" value="Genomic_DNA"/>
</dbReference>
<dbReference type="AlphaFoldDB" id="A0AAV3Q6F4"/>
<proteinExistence type="predicted"/>
<feature type="compositionally biased region" description="Basic and acidic residues" evidence="1">
    <location>
        <begin position="167"/>
        <end position="180"/>
    </location>
</feature>
<gene>
    <name evidence="2" type="ORF">LIER_14997</name>
</gene>
<protein>
    <submittedName>
        <fullName evidence="2">Uncharacterized protein</fullName>
    </submittedName>
</protein>
<organism evidence="2 3">
    <name type="scientific">Lithospermum erythrorhizon</name>
    <name type="common">Purple gromwell</name>
    <name type="synonym">Lithospermum officinale var. erythrorhizon</name>
    <dbReference type="NCBI Taxonomy" id="34254"/>
    <lineage>
        <taxon>Eukaryota</taxon>
        <taxon>Viridiplantae</taxon>
        <taxon>Streptophyta</taxon>
        <taxon>Embryophyta</taxon>
        <taxon>Tracheophyta</taxon>
        <taxon>Spermatophyta</taxon>
        <taxon>Magnoliopsida</taxon>
        <taxon>eudicotyledons</taxon>
        <taxon>Gunneridae</taxon>
        <taxon>Pentapetalae</taxon>
        <taxon>asterids</taxon>
        <taxon>lamiids</taxon>
        <taxon>Boraginales</taxon>
        <taxon>Boraginaceae</taxon>
        <taxon>Boraginoideae</taxon>
        <taxon>Lithospermeae</taxon>
        <taxon>Lithospermum</taxon>
    </lineage>
</organism>
<accession>A0AAV3Q6F4</accession>
<feature type="region of interest" description="Disordered" evidence="1">
    <location>
        <begin position="154"/>
        <end position="180"/>
    </location>
</feature>
<evidence type="ECO:0000313" key="3">
    <source>
        <dbReference type="Proteomes" id="UP001454036"/>
    </source>
</evidence>
<keyword evidence="3" id="KW-1185">Reference proteome</keyword>
<evidence type="ECO:0000313" key="2">
    <source>
        <dbReference type="EMBL" id="GAA0157812.1"/>
    </source>
</evidence>
<sequence length="202" mass="22975">MSLWVCFCRYSPRPDRRVHRRGIKDASPSTSPPSHVRPDVTLPAPRETRGRATYNALLPILDHMEMQRVTKLGPGPQATQESPGSGCGFYVSGPANGNIALHQYASKMDKKLSKEPLRVDEMEKEFQELRLQTAATSHFPYEWSLLAQDLKNDKGERDDPYQVARSAQREREDLRSAQRDSTLHCRRSGAAILSDFILYYQD</sequence>
<reference evidence="2 3" key="1">
    <citation type="submission" date="2024-01" db="EMBL/GenBank/DDBJ databases">
        <title>The complete chloroplast genome sequence of Lithospermum erythrorhizon: insights into the phylogenetic relationship among Boraginaceae species and the maternal lineages of purple gromwells.</title>
        <authorList>
            <person name="Okada T."/>
            <person name="Watanabe K."/>
        </authorList>
    </citation>
    <scope>NUCLEOTIDE SEQUENCE [LARGE SCALE GENOMIC DNA]</scope>
</reference>
<comment type="caution">
    <text evidence="2">The sequence shown here is derived from an EMBL/GenBank/DDBJ whole genome shotgun (WGS) entry which is preliminary data.</text>
</comment>
<name>A0AAV3Q6F4_LITER</name>
<evidence type="ECO:0000256" key="1">
    <source>
        <dbReference type="SAM" id="MobiDB-lite"/>
    </source>
</evidence>
<dbReference type="Proteomes" id="UP001454036">
    <property type="component" value="Unassembled WGS sequence"/>
</dbReference>
<feature type="region of interest" description="Disordered" evidence="1">
    <location>
        <begin position="18"/>
        <end position="46"/>
    </location>
</feature>